<dbReference type="Proteomes" id="UP000799777">
    <property type="component" value="Unassembled WGS sequence"/>
</dbReference>
<feature type="compositionally biased region" description="Polar residues" evidence="1">
    <location>
        <begin position="124"/>
        <end position="135"/>
    </location>
</feature>
<dbReference type="OrthoDB" id="5377012at2759"/>
<feature type="compositionally biased region" description="Low complexity" evidence="1">
    <location>
        <begin position="112"/>
        <end position="123"/>
    </location>
</feature>
<protein>
    <submittedName>
        <fullName evidence="2">Uncharacterized protein</fullName>
    </submittedName>
</protein>
<feature type="compositionally biased region" description="Polar residues" evidence="1">
    <location>
        <begin position="341"/>
        <end position="354"/>
    </location>
</feature>
<feature type="compositionally biased region" description="Basic and acidic residues" evidence="1">
    <location>
        <begin position="394"/>
        <end position="404"/>
    </location>
</feature>
<accession>A0A9P4H1M2</accession>
<dbReference type="AlphaFoldDB" id="A0A9P4H1M2"/>
<keyword evidence="3" id="KW-1185">Reference proteome</keyword>
<gene>
    <name evidence="2" type="ORF">EK21DRAFT_103942</name>
</gene>
<evidence type="ECO:0000256" key="1">
    <source>
        <dbReference type="SAM" id="MobiDB-lite"/>
    </source>
</evidence>
<reference evidence="2" key="1">
    <citation type="journal article" date="2020" name="Stud. Mycol.">
        <title>101 Dothideomycetes genomes: a test case for predicting lifestyles and emergence of pathogens.</title>
        <authorList>
            <person name="Haridas S."/>
            <person name="Albert R."/>
            <person name="Binder M."/>
            <person name="Bloem J."/>
            <person name="Labutti K."/>
            <person name="Salamov A."/>
            <person name="Andreopoulos B."/>
            <person name="Baker S."/>
            <person name="Barry K."/>
            <person name="Bills G."/>
            <person name="Bluhm B."/>
            <person name="Cannon C."/>
            <person name="Castanera R."/>
            <person name="Culley D."/>
            <person name="Daum C."/>
            <person name="Ezra D."/>
            <person name="Gonzalez J."/>
            <person name="Henrissat B."/>
            <person name="Kuo A."/>
            <person name="Liang C."/>
            <person name="Lipzen A."/>
            <person name="Lutzoni F."/>
            <person name="Magnuson J."/>
            <person name="Mondo S."/>
            <person name="Nolan M."/>
            <person name="Ohm R."/>
            <person name="Pangilinan J."/>
            <person name="Park H.-J."/>
            <person name="Ramirez L."/>
            <person name="Alfaro M."/>
            <person name="Sun H."/>
            <person name="Tritt A."/>
            <person name="Yoshinaga Y."/>
            <person name="Zwiers L.-H."/>
            <person name="Turgeon B."/>
            <person name="Goodwin S."/>
            <person name="Spatafora J."/>
            <person name="Crous P."/>
            <person name="Grigoriev I."/>
        </authorList>
    </citation>
    <scope>NUCLEOTIDE SEQUENCE</scope>
    <source>
        <strain evidence="2">CBS 110217</strain>
    </source>
</reference>
<evidence type="ECO:0000313" key="2">
    <source>
        <dbReference type="EMBL" id="KAF2025475.1"/>
    </source>
</evidence>
<feature type="region of interest" description="Disordered" evidence="1">
    <location>
        <begin position="1"/>
        <end position="214"/>
    </location>
</feature>
<feature type="region of interest" description="Disordered" evidence="1">
    <location>
        <begin position="341"/>
        <end position="404"/>
    </location>
</feature>
<proteinExistence type="predicted"/>
<feature type="compositionally biased region" description="Pro residues" evidence="1">
    <location>
        <begin position="195"/>
        <end position="206"/>
    </location>
</feature>
<feature type="compositionally biased region" description="Low complexity" evidence="1">
    <location>
        <begin position="31"/>
        <end position="51"/>
    </location>
</feature>
<comment type="caution">
    <text evidence="2">The sequence shown here is derived from an EMBL/GenBank/DDBJ whole genome shotgun (WGS) entry which is preliminary data.</text>
</comment>
<feature type="compositionally biased region" description="Polar residues" evidence="1">
    <location>
        <begin position="144"/>
        <end position="154"/>
    </location>
</feature>
<name>A0A9P4H1M2_9PLEO</name>
<organism evidence="2 3">
    <name type="scientific">Setomelanomma holmii</name>
    <dbReference type="NCBI Taxonomy" id="210430"/>
    <lineage>
        <taxon>Eukaryota</taxon>
        <taxon>Fungi</taxon>
        <taxon>Dikarya</taxon>
        <taxon>Ascomycota</taxon>
        <taxon>Pezizomycotina</taxon>
        <taxon>Dothideomycetes</taxon>
        <taxon>Pleosporomycetidae</taxon>
        <taxon>Pleosporales</taxon>
        <taxon>Pleosporineae</taxon>
        <taxon>Phaeosphaeriaceae</taxon>
        <taxon>Setomelanomma</taxon>
    </lineage>
</organism>
<sequence>MATADAASRPQDRQARKRPFAGWMKRLANLKPSSSDSPSGSGKKSSGTTPTKTKKTTAKNNPYPESGIVNNDGPGLLSYSTPGTPRSKESFTSAEEGTSEQQRALAKSNRSTAPTVATVPETVNSARSKADTGNSHLIGGGGSTFSSPNGSEHSLTTTLTTIQSSAPSNVLGGGHNPAPTSNGPPVHFSHQFPTVSPPPSAIPPHLAPQQQPNSYQGATANNILTDNASILTLASSSKRRRRNSLDTNASVRALAPSSHYGGSRESLPLSVLSGNADTIYSPSNRPTNVGAFANAERASVYSASGVTAPVLSSERNSYYANKQNADGLSIRSGLLGHGRTDSISSIRATPTSPLASPRDPPGPGKMSRRSSDWKDAREASDEDETPASPTATEQDDKSTARPLS</sequence>
<feature type="compositionally biased region" description="Polar residues" evidence="1">
    <location>
        <begin position="78"/>
        <end position="102"/>
    </location>
</feature>
<evidence type="ECO:0000313" key="3">
    <source>
        <dbReference type="Proteomes" id="UP000799777"/>
    </source>
</evidence>
<dbReference type="EMBL" id="ML978265">
    <property type="protein sequence ID" value="KAF2025475.1"/>
    <property type="molecule type" value="Genomic_DNA"/>
</dbReference>
<feature type="compositionally biased region" description="Basic and acidic residues" evidence="1">
    <location>
        <begin position="369"/>
        <end position="379"/>
    </location>
</feature>